<feature type="region of interest" description="Disordered" evidence="6">
    <location>
        <begin position="396"/>
        <end position="438"/>
    </location>
</feature>
<evidence type="ECO:0000256" key="2">
    <source>
        <dbReference type="ARBA" id="ARBA00022723"/>
    </source>
</evidence>
<dbReference type="Pfam" id="PF00097">
    <property type="entry name" value="zf-C3HC4"/>
    <property type="match status" value="1"/>
</dbReference>
<dbReference type="PROSITE" id="PS50103">
    <property type="entry name" value="ZF_C3H1"/>
    <property type="match status" value="3"/>
</dbReference>
<feature type="region of interest" description="Disordered" evidence="6">
    <location>
        <begin position="303"/>
        <end position="381"/>
    </location>
</feature>
<evidence type="ECO:0000313" key="10">
    <source>
        <dbReference type="Proteomes" id="UP000219338"/>
    </source>
</evidence>
<evidence type="ECO:0000259" key="8">
    <source>
        <dbReference type="PROSITE" id="PS50103"/>
    </source>
</evidence>
<dbReference type="OMA" id="ICRYYNT"/>
<dbReference type="InterPro" id="IPR017907">
    <property type="entry name" value="Znf_RING_CS"/>
</dbReference>
<dbReference type="InterPro" id="IPR013083">
    <property type="entry name" value="Znf_RING/FYVE/PHD"/>
</dbReference>
<gene>
    <name evidence="9" type="ORF">ARMOST_06946</name>
</gene>
<keyword evidence="1" id="KW-0808">Transferase</keyword>
<dbReference type="Pfam" id="PF14608">
    <property type="entry name" value="zf-CCCH_2"/>
    <property type="match status" value="2"/>
</dbReference>
<dbReference type="EMBL" id="FUEG01000004">
    <property type="protein sequence ID" value="SJL03589.1"/>
    <property type="molecule type" value="Genomic_DNA"/>
</dbReference>
<protein>
    <submittedName>
        <fullName evidence="9">Uncharacterized protein</fullName>
    </submittedName>
</protein>
<dbReference type="OrthoDB" id="250836at2759"/>
<feature type="domain" description="RING-type" evidence="7">
    <location>
        <begin position="83"/>
        <end position="134"/>
    </location>
</feature>
<feature type="compositionally biased region" description="Basic and acidic residues" evidence="6">
    <location>
        <begin position="327"/>
        <end position="340"/>
    </location>
</feature>
<dbReference type="AlphaFoldDB" id="A0A284R4E4"/>
<keyword evidence="2 5" id="KW-0479">Metal-binding</keyword>
<dbReference type="InterPro" id="IPR000571">
    <property type="entry name" value="Znf_CCCH"/>
</dbReference>
<dbReference type="PROSITE" id="PS00518">
    <property type="entry name" value="ZF_RING_1"/>
    <property type="match status" value="1"/>
</dbReference>
<name>A0A284R4E4_ARMOS</name>
<evidence type="ECO:0000256" key="4">
    <source>
        <dbReference type="ARBA" id="ARBA00022833"/>
    </source>
</evidence>
<dbReference type="SMART" id="SM00356">
    <property type="entry name" value="ZnF_C3H1"/>
    <property type="match status" value="3"/>
</dbReference>
<evidence type="ECO:0000256" key="6">
    <source>
        <dbReference type="SAM" id="MobiDB-lite"/>
    </source>
</evidence>
<feature type="domain" description="C3H1-type" evidence="8">
    <location>
        <begin position="164"/>
        <end position="199"/>
    </location>
</feature>
<organism evidence="9 10">
    <name type="scientific">Armillaria ostoyae</name>
    <name type="common">Armillaria root rot fungus</name>
    <dbReference type="NCBI Taxonomy" id="47428"/>
    <lineage>
        <taxon>Eukaryota</taxon>
        <taxon>Fungi</taxon>
        <taxon>Dikarya</taxon>
        <taxon>Basidiomycota</taxon>
        <taxon>Agaricomycotina</taxon>
        <taxon>Agaricomycetes</taxon>
        <taxon>Agaricomycetidae</taxon>
        <taxon>Agaricales</taxon>
        <taxon>Marasmiineae</taxon>
        <taxon>Physalacriaceae</taxon>
        <taxon>Armillaria</taxon>
    </lineage>
</organism>
<keyword evidence="4 5" id="KW-0862">Zinc</keyword>
<feature type="zinc finger region" description="C3H1-type" evidence="5">
    <location>
        <begin position="43"/>
        <end position="70"/>
    </location>
</feature>
<dbReference type="PROSITE" id="PS50089">
    <property type="entry name" value="ZF_RING_2"/>
    <property type="match status" value="1"/>
</dbReference>
<dbReference type="PANTHER" id="PTHR11224">
    <property type="entry name" value="MAKORIN-RELATED"/>
    <property type="match status" value="1"/>
</dbReference>
<evidence type="ECO:0000259" key="7">
    <source>
        <dbReference type="PROSITE" id="PS50089"/>
    </source>
</evidence>
<feature type="zinc finger region" description="C3H1-type" evidence="5">
    <location>
        <begin position="7"/>
        <end position="35"/>
    </location>
</feature>
<dbReference type="GO" id="GO:0061630">
    <property type="term" value="F:ubiquitin protein ligase activity"/>
    <property type="evidence" value="ECO:0007669"/>
    <property type="project" value="InterPro"/>
</dbReference>
<feature type="compositionally biased region" description="Acidic residues" evidence="6">
    <location>
        <begin position="347"/>
        <end position="371"/>
    </location>
</feature>
<accession>A0A284R4E4</accession>
<evidence type="ECO:0000256" key="5">
    <source>
        <dbReference type="PROSITE-ProRule" id="PRU00723"/>
    </source>
</evidence>
<dbReference type="InterPro" id="IPR018957">
    <property type="entry name" value="Znf_C3HC4_RING-type"/>
</dbReference>
<dbReference type="Proteomes" id="UP000219338">
    <property type="component" value="Unassembled WGS sequence"/>
</dbReference>
<dbReference type="STRING" id="47428.A0A284R4E4"/>
<dbReference type="Pfam" id="PF00642">
    <property type="entry name" value="zf-CCCH"/>
    <property type="match status" value="1"/>
</dbReference>
<evidence type="ECO:0000313" key="9">
    <source>
        <dbReference type="EMBL" id="SJL03589.1"/>
    </source>
</evidence>
<dbReference type="SUPFAM" id="SSF57850">
    <property type="entry name" value="RING/U-box"/>
    <property type="match status" value="1"/>
</dbReference>
<dbReference type="GO" id="GO:0008270">
    <property type="term" value="F:zinc ion binding"/>
    <property type="evidence" value="ECO:0007669"/>
    <property type="project" value="UniProtKB-KW"/>
</dbReference>
<dbReference type="PANTHER" id="PTHR11224:SF10">
    <property type="entry name" value="IP09428P-RELATED"/>
    <property type="match status" value="1"/>
</dbReference>
<dbReference type="InterPro" id="IPR045072">
    <property type="entry name" value="MKRN-like"/>
</dbReference>
<keyword evidence="10" id="KW-1185">Reference proteome</keyword>
<dbReference type="InterPro" id="IPR036855">
    <property type="entry name" value="Znf_CCCH_sf"/>
</dbReference>
<sequence>MDRPITSKSRGICKYYKEPRGCFAGSKCKFLHDEPNSRGLTPYDQAKTCRFYAQGYCKRGDKCWFKHIPRPPSPGVEDEDEPCSICFEQPVTYGLLMGCSHVFCISCIKQWRDSSKQNRDPGPSKVTKQCPMCRAPSAYITPSSAFYKNEDPRKEKIIISYKESMARVPCRYFQASKREDATNPFCPFGKDCFYQHLNDDGTPHVFIQGVEACMRIYARRRARPANGFPFPGRYPDPVEMIGLFMDTMDNHFSDMGTFEGTLDAMRTELRRLGFDSDDAPIGLPPAAAVSRYIGDLLRPVGPRRPPVSEETMPNLEPIISHSSHGNRTRDGGRRDTHDSDDSMPPLEDVDETDSDTSESDWSTTDDDDEDEPRPVPASRFIFDTLEPSVAWTAGGDMDLGIDVDDETPNSTEDSLDSTPDWGQSSTENGRPPFVTDGRGRVIGASEEEEDNSRSRSFFGRLFFSRTS</sequence>
<dbReference type="InterPro" id="IPR001841">
    <property type="entry name" value="Znf_RING"/>
</dbReference>
<keyword evidence="3 5" id="KW-0863">Zinc-finger</keyword>
<reference evidence="10" key="1">
    <citation type="journal article" date="2017" name="Nat. Ecol. Evol.">
        <title>Genome expansion and lineage-specific genetic innovations in the forest pathogenic fungi Armillaria.</title>
        <authorList>
            <person name="Sipos G."/>
            <person name="Prasanna A.N."/>
            <person name="Walter M.C."/>
            <person name="O'Connor E."/>
            <person name="Balint B."/>
            <person name="Krizsan K."/>
            <person name="Kiss B."/>
            <person name="Hess J."/>
            <person name="Varga T."/>
            <person name="Slot J."/>
            <person name="Riley R."/>
            <person name="Boka B."/>
            <person name="Rigling D."/>
            <person name="Barry K."/>
            <person name="Lee J."/>
            <person name="Mihaltcheva S."/>
            <person name="LaButti K."/>
            <person name="Lipzen A."/>
            <person name="Waldron R."/>
            <person name="Moloney N.M."/>
            <person name="Sperisen C."/>
            <person name="Kredics L."/>
            <person name="Vagvoelgyi C."/>
            <person name="Patrignani A."/>
            <person name="Fitzpatrick D."/>
            <person name="Nagy I."/>
            <person name="Doyle S."/>
            <person name="Anderson J.B."/>
            <person name="Grigoriev I.V."/>
            <person name="Gueldener U."/>
            <person name="Muensterkoetter M."/>
            <person name="Nagy L.G."/>
        </authorList>
    </citation>
    <scope>NUCLEOTIDE SEQUENCE [LARGE SCALE GENOMIC DNA]</scope>
    <source>
        <strain evidence="10">C18/9</strain>
    </source>
</reference>
<dbReference type="SUPFAM" id="SSF90229">
    <property type="entry name" value="CCCH zinc finger"/>
    <property type="match status" value="2"/>
</dbReference>
<dbReference type="Gene3D" id="4.10.1000.10">
    <property type="entry name" value="Zinc finger, CCCH-type"/>
    <property type="match status" value="1"/>
</dbReference>
<feature type="zinc finger region" description="C3H1-type" evidence="5">
    <location>
        <begin position="164"/>
        <end position="199"/>
    </location>
</feature>
<feature type="compositionally biased region" description="Polar residues" evidence="6">
    <location>
        <begin position="408"/>
        <end position="428"/>
    </location>
</feature>
<dbReference type="GO" id="GO:0000209">
    <property type="term" value="P:protein polyubiquitination"/>
    <property type="evidence" value="ECO:0007669"/>
    <property type="project" value="InterPro"/>
</dbReference>
<proteinExistence type="predicted"/>
<feature type="domain" description="C3H1-type" evidence="8">
    <location>
        <begin position="43"/>
        <end position="70"/>
    </location>
</feature>
<dbReference type="Gene3D" id="3.30.40.10">
    <property type="entry name" value="Zinc/RING finger domain, C3HC4 (zinc finger)"/>
    <property type="match status" value="1"/>
</dbReference>
<evidence type="ECO:0000256" key="3">
    <source>
        <dbReference type="ARBA" id="ARBA00022771"/>
    </source>
</evidence>
<feature type="domain" description="C3H1-type" evidence="8">
    <location>
        <begin position="7"/>
        <end position="35"/>
    </location>
</feature>
<dbReference type="SMART" id="SM00184">
    <property type="entry name" value="RING"/>
    <property type="match status" value="1"/>
</dbReference>
<evidence type="ECO:0000256" key="1">
    <source>
        <dbReference type="ARBA" id="ARBA00022679"/>
    </source>
</evidence>